<organism evidence="1 2">
    <name type="scientific">Scomber scombrus</name>
    <name type="common">Atlantic mackerel</name>
    <name type="synonym">Scomber vernalis</name>
    <dbReference type="NCBI Taxonomy" id="13677"/>
    <lineage>
        <taxon>Eukaryota</taxon>
        <taxon>Metazoa</taxon>
        <taxon>Chordata</taxon>
        <taxon>Craniata</taxon>
        <taxon>Vertebrata</taxon>
        <taxon>Euteleostomi</taxon>
        <taxon>Actinopterygii</taxon>
        <taxon>Neopterygii</taxon>
        <taxon>Teleostei</taxon>
        <taxon>Neoteleostei</taxon>
        <taxon>Acanthomorphata</taxon>
        <taxon>Pelagiaria</taxon>
        <taxon>Scombriformes</taxon>
        <taxon>Scombridae</taxon>
        <taxon>Scomber</taxon>
    </lineage>
</organism>
<protein>
    <submittedName>
        <fullName evidence="1">Voltage-dependent calcium channel subunit alpha-2/delta-4-like isoform X5</fullName>
    </submittedName>
</protein>
<reference evidence="1 2" key="1">
    <citation type="submission" date="2024-01" db="EMBL/GenBank/DDBJ databases">
        <authorList>
            <person name="Alioto T."/>
            <person name="Alioto T."/>
            <person name="Gomez Garrido J."/>
        </authorList>
    </citation>
    <scope>NUCLEOTIDE SEQUENCE [LARGE SCALE GENOMIC DNA]</scope>
</reference>
<dbReference type="Proteomes" id="UP001314229">
    <property type="component" value="Unassembled WGS sequence"/>
</dbReference>
<name>A0AAV1Q465_SCOSC</name>
<comment type="caution">
    <text evidence="1">The sequence shown here is derived from an EMBL/GenBank/DDBJ whole genome shotgun (WGS) entry which is preliminary data.</text>
</comment>
<keyword evidence="2" id="KW-1185">Reference proteome</keyword>
<feature type="non-terminal residue" evidence="1">
    <location>
        <position position="79"/>
    </location>
</feature>
<accession>A0AAV1Q465</accession>
<proteinExistence type="predicted"/>
<dbReference type="EMBL" id="CAWUFR010000473">
    <property type="protein sequence ID" value="CAK6978273.1"/>
    <property type="molecule type" value="Genomic_DNA"/>
</dbReference>
<evidence type="ECO:0000313" key="1">
    <source>
        <dbReference type="EMBL" id="CAK6978273.1"/>
    </source>
</evidence>
<evidence type="ECO:0000313" key="2">
    <source>
        <dbReference type="Proteomes" id="UP001314229"/>
    </source>
</evidence>
<dbReference type="AlphaFoldDB" id="A0AAV1Q465"/>
<sequence>MMMSSLSSSQCTLIEGVCPLSCESADLNCFLVDNNGFIVLSKERNEQLLHLLTSSDCERRAERRAGRCRSDASKLSLEL</sequence>
<gene>
    <name evidence="1" type="ORF">FSCOSCO3_A009104</name>
</gene>